<dbReference type="InterPro" id="IPR000244">
    <property type="entry name" value="Ribosomal_bL9"/>
</dbReference>
<proteinExistence type="inferred from homology"/>
<dbReference type="Pfam" id="PF03948">
    <property type="entry name" value="Ribosomal_L9_C"/>
    <property type="match status" value="1"/>
</dbReference>
<dbReference type="RefSeq" id="WP_129060234.1">
    <property type="nucleotide sequence ID" value="NZ_NXIE01000001.1"/>
</dbReference>
<evidence type="ECO:0000313" key="10">
    <source>
        <dbReference type="EMBL" id="RXK14122.1"/>
    </source>
</evidence>
<keyword evidence="11" id="KW-1185">Reference proteome</keyword>
<keyword evidence="5 7" id="KW-0687">Ribonucleoprotein</keyword>
<dbReference type="Gene3D" id="3.40.5.10">
    <property type="entry name" value="Ribosomal protein L9, N-terminal domain"/>
    <property type="match status" value="1"/>
</dbReference>
<comment type="caution">
    <text evidence="10">The sequence shown here is derived from an EMBL/GenBank/DDBJ whole genome shotgun (WGS) entry which is preliminary data.</text>
</comment>
<dbReference type="EMBL" id="NXIE01000001">
    <property type="protein sequence ID" value="RXK14122.1"/>
    <property type="molecule type" value="Genomic_DNA"/>
</dbReference>
<dbReference type="InterPro" id="IPR020594">
    <property type="entry name" value="Ribosomal_bL9_bac/chp"/>
</dbReference>
<dbReference type="Pfam" id="PF01281">
    <property type="entry name" value="Ribosomal_L9_N"/>
    <property type="match status" value="1"/>
</dbReference>
<keyword evidence="4 7" id="KW-0689">Ribosomal protein</keyword>
<keyword evidence="3 7" id="KW-0694">RNA-binding</keyword>
<organism evidence="10 11">
    <name type="scientific">Halarcobacter mediterraneus</name>
    <dbReference type="NCBI Taxonomy" id="2023153"/>
    <lineage>
        <taxon>Bacteria</taxon>
        <taxon>Pseudomonadati</taxon>
        <taxon>Campylobacterota</taxon>
        <taxon>Epsilonproteobacteria</taxon>
        <taxon>Campylobacterales</taxon>
        <taxon>Arcobacteraceae</taxon>
        <taxon>Halarcobacter</taxon>
    </lineage>
</organism>
<dbReference type="GO" id="GO:0005840">
    <property type="term" value="C:ribosome"/>
    <property type="evidence" value="ECO:0007669"/>
    <property type="project" value="UniProtKB-KW"/>
</dbReference>
<evidence type="ECO:0000256" key="6">
    <source>
        <dbReference type="ARBA" id="ARBA00035292"/>
    </source>
</evidence>
<protein>
    <recommendedName>
        <fullName evidence="6 7">Large ribosomal subunit protein bL9</fullName>
    </recommendedName>
</protein>
<evidence type="ECO:0000256" key="3">
    <source>
        <dbReference type="ARBA" id="ARBA00022884"/>
    </source>
</evidence>
<evidence type="ECO:0000313" key="11">
    <source>
        <dbReference type="Proteomes" id="UP000289718"/>
    </source>
</evidence>
<dbReference type="InterPro" id="IPR020070">
    <property type="entry name" value="Ribosomal_bL9_N"/>
</dbReference>
<dbReference type="PANTHER" id="PTHR21368">
    <property type="entry name" value="50S RIBOSOMAL PROTEIN L9"/>
    <property type="match status" value="1"/>
</dbReference>
<keyword evidence="8" id="KW-0175">Coiled coil</keyword>
<comment type="similarity">
    <text evidence="1 7">Belongs to the bacterial ribosomal protein bL9 family.</text>
</comment>
<dbReference type="AlphaFoldDB" id="A0A4Q1AZK2"/>
<evidence type="ECO:0000256" key="8">
    <source>
        <dbReference type="SAM" id="Coils"/>
    </source>
</evidence>
<keyword evidence="2 7" id="KW-0699">rRNA-binding</keyword>
<dbReference type="PROSITE" id="PS50890">
    <property type="entry name" value="PUA"/>
    <property type="match status" value="1"/>
</dbReference>
<evidence type="ECO:0000259" key="9">
    <source>
        <dbReference type="PROSITE" id="PS00651"/>
    </source>
</evidence>
<evidence type="ECO:0000256" key="5">
    <source>
        <dbReference type="ARBA" id="ARBA00023274"/>
    </source>
</evidence>
<dbReference type="PROSITE" id="PS00651">
    <property type="entry name" value="RIBOSOMAL_L9"/>
    <property type="match status" value="1"/>
</dbReference>
<gene>
    <name evidence="7" type="primary">rplI</name>
    <name evidence="10" type="ORF">CP965_01350</name>
</gene>
<reference evidence="10 11" key="1">
    <citation type="submission" date="2017-09" db="EMBL/GenBank/DDBJ databases">
        <title>Genomics of the genus Arcobacter.</title>
        <authorList>
            <person name="Perez-Cataluna A."/>
            <person name="Figueras M.J."/>
            <person name="Salas-Masso N."/>
        </authorList>
    </citation>
    <scope>NUCLEOTIDE SEQUENCE [LARGE SCALE GENOMIC DNA]</scope>
    <source>
        <strain evidence="10 11">F156-34</strain>
    </source>
</reference>
<feature type="domain" description="Ribosomal protein L9" evidence="9">
    <location>
        <begin position="13"/>
        <end position="40"/>
    </location>
</feature>
<evidence type="ECO:0000256" key="2">
    <source>
        <dbReference type="ARBA" id="ARBA00022730"/>
    </source>
</evidence>
<name>A0A4Q1AZK2_9BACT</name>
<dbReference type="InterPro" id="IPR036791">
    <property type="entry name" value="Ribosomal_bL9_C_sf"/>
</dbReference>
<dbReference type="InterPro" id="IPR020069">
    <property type="entry name" value="Ribosomal_bL9_C"/>
</dbReference>
<dbReference type="GO" id="GO:1990904">
    <property type="term" value="C:ribonucleoprotein complex"/>
    <property type="evidence" value="ECO:0007669"/>
    <property type="project" value="UniProtKB-KW"/>
</dbReference>
<feature type="coiled-coil region" evidence="8">
    <location>
        <begin position="40"/>
        <end position="75"/>
    </location>
</feature>
<dbReference type="InterPro" id="IPR036935">
    <property type="entry name" value="Ribosomal_bL9_N_sf"/>
</dbReference>
<dbReference type="SUPFAM" id="SSF55658">
    <property type="entry name" value="L9 N-domain-like"/>
    <property type="match status" value="1"/>
</dbReference>
<comment type="function">
    <text evidence="7">Binds to the 23S rRNA.</text>
</comment>
<dbReference type="Proteomes" id="UP000289718">
    <property type="component" value="Unassembled WGS sequence"/>
</dbReference>
<dbReference type="GO" id="GO:0003735">
    <property type="term" value="F:structural constituent of ribosome"/>
    <property type="evidence" value="ECO:0007669"/>
    <property type="project" value="InterPro"/>
</dbReference>
<dbReference type="GO" id="GO:0006412">
    <property type="term" value="P:translation"/>
    <property type="evidence" value="ECO:0007669"/>
    <property type="project" value="UniProtKB-UniRule"/>
</dbReference>
<dbReference type="Gene3D" id="3.10.430.100">
    <property type="entry name" value="Ribosomal protein L9, C-terminal domain"/>
    <property type="match status" value="1"/>
</dbReference>
<dbReference type="InterPro" id="IPR009027">
    <property type="entry name" value="Ribosomal_bL9/RNase_H1_N"/>
</dbReference>
<sequence>MKVLLLKDVNGTGKEGDVVEVKDGYGKNFLIGKGLALLATNEVLNKYKAQQRKKAEIEAQEIAEAKELAEKLNSTKLTIKHKVGANGHLIGSVTNKEISEELSTQYGIELDKKAITLKAKIKAEGIFEVDCKLGHGIHATLKVDIIGVQ</sequence>
<evidence type="ECO:0000256" key="7">
    <source>
        <dbReference type="HAMAP-Rule" id="MF_00503"/>
    </source>
</evidence>
<dbReference type="OrthoDB" id="9788336at2"/>
<dbReference type="SUPFAM" id="SSF55653">
    <property type="entry name" value="Ribosomal protein L9 C-domain"/>
    <property type="match status" value="1"/>
</dbReference>
<dbReference type="HAMAP" id="MF_00503">
    <property type="entry name" value="Ribosomal_bL9"/>
    <property type="match status" value="1"/>
</dbReference>
<dbReference type="NCBIfam" id="TIGR00158">
    <property type="entry name" value="L9"/>
    <property type="match status" value="1"/>
</dbReference>
<evidence type="ECO:0000256" key="1">
    <source>
        <dbReference type="ARBA" id="ARBA00010605"/>
    </source>
</evidence>
<dbReference type="GO" id="GO:0019843">
    <property type="term" value="F:rRNA binding"/>
    <property type="evidence" value="ECO:0007669"/>
    <property type="project" value="UniProtKB-UniRule"/>
</dbReference>
<accession>A0A4Q1AZK2</accession>
<evidence type="ECO:0000256" key="4">
    <source>
        <dbReference type="ARBA" id="ARBA00022980"/>
    </source>
</evidence>